<dbReference type="EMBL" id="CAMPGE010005778">
    <property type="protein sequence ID" value="CAI2364618.1"/>
    <property type="molecule type" value="Genomic_DNA"/>
</dbReference>
<feature type="compositionally biased region" description="Polar residues" evidence="1">
    <location>
        <begin position="363"/>
        <end position="374"/>
    </location>
</feature>
<feature type="region of interest" description="Disordered" evidence="1">
    <location>
        <begin position="296"/>
        <end position="320"/>
    </location>
</feature>
<gene>
    <name evidence="2" type="ORF">ECRASSUSDP1_LOCUS5963</name>
</gene>
<proteinExistence type="predicted"/>
<dbReference type="AlphaFoldDB" id="A0AAD1X675"/>
<feature type="compositionally biased region" description="Basic and acidic residues" evidence="1">
    <location>
        <begin position="352"/>
        <end position="362"/>
    </location>
</feature>
<feature type="compositionally biased region" description="Basic residues" evidence="1">
    <location>
        <begin position="249"/>
        <end position="265"/>
    </location>
</feature>
<organism evidence="2 3">
    <name type="scientific">Euplotes crassus</name>
    <dbReference type="NCBI Taxonomy" id="5936"/>
    <lineage>
        <taxon>Eukaryota</taxon>
        <taxon>Sar</taxon>
        <taxon>Alveolata</taxon>
        <taxon>Ciliophora</taxon>
        <taxon>Intramacronucleata</taxon>
        <taxon>Spirotrichea</taxon>
        <taxon>Hypotrichia</taxon>
        <taxon>Euplotida</taxon>
        <taxon>Euplotidae</taxon>
        <taxon>Moneuplotes</taxon>
    </lineage>
</organism>
<feature type="region of interest" description="Disordered" evidence="1">
    <location>
        <begin position="249"/>
        <end position="274"/>
    </location>
</feature>
<feature type="compositionally biased region" description="Basic and acidic residues" evidence="1">
    <location>
        <begin position="485"/>
        <end position="500"/>
    </location>
</feature>
<feature type="compositionally biased region" description="Basic residues" evidence="1">
    <location>
        <begin position="334"/>
        <end position="347"/>
    </location>
</feature>
<comment type="caution">
    <text evidence="2">The sequence shown here is derived from an EMBL/GenBank/DDBJ whole genome shotgun (WGS) entry which is preliminary data.</text>
</comment>
<sequence length="520" mass="61316">MKQGISKSNSCINVGIGQYEDGAPMSWNYGSFNPSSNFYSKGALVQEELRMNDLAKTQEFLISPVQKELRYSDDEFTRALKIANEKERIRSRERFEDPVKISKDGLQSASRVIEVLQKVKSPKEIKIPKETEDIIDKVIRKKMKNLDQLWNKENINDFNKIPEIKYQTPTEHDSTPAQNAMDRAFREIKNNRMSYEEWCIKKDTENKLKNKLIKETRKELHNELTRTLEQALVQKRKGDLVVTDWIKTKKKEKKRSRSQRKKQNEHRKSMEKIKAYNNDKVFSEWLKNSLKTLKREKSKKRLESKERRNTKDKERSKMRKQLECEQAFKSWLTRKKKETKSHKKSRSISRQCSKERISKNFNDKYTPSSVFKTAHNSDSERTGALSNSKKFLRKESPRMERFRTSRSNSSKKKVPPSKKSNSKSKSRKRRNISKSSSSKRIGFENYAGNKSPTPDSLKAEYLFNKYDRLMKDKPKKNKKKTSLTRRNEETRKSSDWRRLGESSNPKPPLPHTSNPLQKID</sequence>
<feature type="compositionally biased region" description="Polar residues" evidence="1">
    <location>
        <begin position="511"/>
        <end position="520"/>
    </location>
</feature>
<reference evidence="2" key="1">
    <citation type="submission" date="2023-07" db="EMBL/GenBank/DDBJ databases">
        <authorList>
            <consortium name="AG Swart"/>
            <person name="Singh M."/>
            <person name="Singh A."/>
            <person name="Seah K."/>
            <person name="Emmerich C."/>
        </authorList>
    </citation>
    <scope>NUCLEOTIDE SEQUENCE</scope>
    <source>
        <strain evidence="2">DP1</strain>
    </source>
</reference>
<name>A0AAD1X675_EUPCR</name>
<evidence type="ECO:0000313" key="2">
    <source>
        <dbReference type="EMBL" id="CAI2364618.1"/>
    </source>
</evidence>
<accession>A0AAD1X675</accession>
<feature type="compositionally biased region" description="Basic residues" evidence="1">
    <location>
        <begin position="409"/>
        <end position="432"/>
    </location>
</feature>
<feature type="compositionally biased region" description="Basic and acidic residues" evidence="1">
    <location>
        <begin position="301"/>
        <end position="320"/>
    </location>
</feature>
<feature type="region of interest" description="Disordered" evidence="1">
    <location>
        <begin position="334"/>
        <end position="520"/>
    </location>
</feature>
<feature type="compositionally biased region" description="Basic and acidic residues" evidence="1">
    <location>
        <begin position="393"/>
        <end position="403"/>
    </location>
</feature>
<feature type="compositionally biased region" description="Basic residues" evidence="1">
    <location>
        <begin position="473"/>
        <end position="483"/>
    </location>
</feature>
<protein>
    <submittedName>
        <fullName evidence="2">Uncharacterized protein</fullName>
    </submittedName>
</protein>
<keyword evidence="3" id="KW-1185">Reference proteome</keyword>
<evidence type="ECO:0000313" key="3">
    <source>
        <dbReference type="Proteomes" id="UP001295684"/>
    </source>
</evidence>
<dbReference type="Proteomes" id="UP001295684">
    <property type="component" value="Unassembled WGS sequence"/>
</dbReference>
<evidence type="ECO:0000256" key="1">
    <source>
        <dbReference type="SAM" id="MobiDB-lite"/>
    </source>
</evidence>